<feature type="chain" id="PRO_5038561803" description="Thioredoxin domain-containing protein" evidence="7">
    <location>
        <begin position="21"/>
        <end position="205"/>
    </location>
</feature>
<dbReference type="PANTHER" id="PTHR42852:SF6">
    <property type="entry name" value="THIOL:DISULFIDE INTERCHANGE PROTEIN DSBE"/>
    <property type="match status" value="1"/>
</dbReference>
<keyword evidence="3" id="KW-0735">Signal-anchor</keyword>
<dbReference type="RefSeq" id="WP_190251288.1">
    <property type="nucleotide sequence ID" value="NZ_BMPI01000017.1"/>
</dbReference>
<dbReference type="GO" id="GO:0016491">
    <property type="term" value="F:oxidoreductase activity"/>
    <property type="evidence" value="ECO:0007669"/>
    <property type="project" value="InterPro"/>
</dbReference>
<keyword evidence="3" id="KW-0812">Transmembrane</keyword>
<reference evidence="9" key="1">
    <citation type="journal article" date="2014" name="Int. J. Syst. Evol. Microbiol.">
        <title>Complete genome sequence of Corynebacterium casei LMG S-19264T (=DSM 44701T), isolated from a smear-ripened cheese.</title>
        <authorList>
            <consortium name="US DOE Joint Genome Institute (JGI-PGF)"/>
            <person name="Walter F."/>
            <person name="Albersmeier A."/>
            <person name="Kalinowski J."/>
            <person name="Ruckert C."/>
        </authorList>
    </citation>
    <scope>NUCLEOTIDE SEQUENCE</scope>
    <source>
        <strain evidence="9">JCM 19831</strain>
    </source>
</reference>
<reference evidence="9" key="2">
    <citation type="submission" date="2020-09" db="EMBL/GenBank/DDBJ databases">
        <authorList>
            <person name="Sun Q."/>
            <person name="Ohkuma M."/>
        </authorList>
    </citation>
    <scope>NUCLEOTIDE SEQUENCE</scope>
    <source>
        <strain evidence="9">JCM 19831</strain>
    </source>
</reference>
<comment type="caution">
    <text evidence="9">The sequence shown here is derived from an EMBL/GenBank/DDBJ whole genome shotgun (WGS) entry which is preliminary data.</text>
</comment>
<dbReference type="PANTHER" id="PTHR42852">
    <property type="entry name" value="THIOL:DISULFIDE INTERCHANGE PROTEIN DSBE"/>
    <property type="match status" value="1"/>
</dbReference>
<dbReference type="PROSITE" id="PS00194">
    <property type="entry name" value="THIOREDOXIN_1"/>
    <property type="match status" value="1"/>
</dbReference>
<keyword evidence="7" id="KW-0732">Signal</keyword>
<keyword evidence="5" id="KW-0676">Redox-active center</keyword>
<evidence type="ECO:0000256" key="2">
    <source>
        <dbReference type="ARBA" id="ARBA00022748"/>
    </source>
</evidence>
<dbReference type="GO" id="GO:0030313">
    <property type="term" value="C:cell envelope"/>
    <property type="evidence" value="ECO:0007669"/>
    <property type="project" value="UniProtKB-SubCell"/>
</dbReference>
<evidence type="ECO:0000313" key="9">
    <source>
        <dbReference type="EMBL" id="GGM33701.1"/>
    </source>
</evidence>
<dbReference type="GO" id="GO:0016209">
    <property type="term" value="F:antioxidant activity"/>
    <property type="evidence" value="ECO:0007669"/>
    <property type="project" value="InterPro"/>
</dbReference>
<gene>
    <name evidence="9" type="ORF">GCM10007977_038940</name>
</gene>
<evidence type="ECO:0000256" key="7">
    <source>
        <dbReference type="SAM" id="SignalP"/>
    </source>
</evidence>
<evidence type="ECO:0000256" key="6">
    <source>
        <dbReference type="SAM" id="MobiDB-lite"/>
    </source>
</evidence>
<evidence type="ECO:0000256" key="1">
    <source>
        <dbReference type="ARBA" id="ARBA00004196"/>
    </source>
</evidence>
<evidence type="ECO:0000259" key="8">
    <source>
        <dbReference type="PROSITE" id="PS51352"/>
    </source>
</evidence>
<dbReference type="InterPro" id="IPR013766">
    <property type="entry name" value="Thioredoxin_domain"/>
</dbReference>
<organism evidence="9 10">
    <name type="scientific">Dactylosporangium sucinum</name>
    <dbReference type="NCBI Taxonomy" id="1424081"/>
    <lineage>
        <taxon>Bacteria</taxon>
        <taxon>Bacillati</taxon>
        <taxon>Actinomycetota</taxon>
        <taxon>Actinomycetes</taxon>
        <taxon>Micromonosporales</taxon>
        <taxon>Micromonosporaceae</taxon>
        <taxon>Dactylosporangium</taxon>
    </lineage>
</organism>
<dbReference type="GO" id="GO:0017004">
    <property type="term" value="P:cytochrome complex assembly"/>
    <property type="evidence" value="ECO:0007669"/>
    <property type="project" value="UniProtKB-KW"/>
</dbReference>
<dbReference type="InterPro" id="IPR050553">
    <property type="entry name" value="Thioredoxin_ResA/DsbE_sf"/>
</dbReference>
<dbReference type="PROSITE" id="PS51352">
    <property type="entry name" value="THIOREDOXIN_2"/>
    <property type="match status" value="1"/>
</dbReference>
<dbReference type="InterPro" id="IPR036249">
    <property type="entry name" value="Thioredoxin-like_sf"/>
</dbReference>
<keyword evidence="2" id="KW-0201">Cytochrome c-type biogenesis</keyword>
<feature type="domain" description="Thioredoxin" evidence="8">
    <location>
        <begin position="55"/>
        <end position="200"/>
    </location>
</feature>
<dbReference type="CDD" id="cd02966">
    <property type="entry name" value="TlpA_like_family"/>
    <property type="match status" value="1"/>
</dbReference>
<evidence type="ECO:0000313" key="10">
    <source>
        <dbReference type="Proteomes" id="UP000642070"/>
    </source>
</evidence>
<evidence type="ECO:0000256" key="4">
    <source>
        <dbReference type="ARBA" id="ARBA00023157"/>
    </source>
</evidence>
<dbReference type="SUPFAM" id="SSF52833">
    <property type="entry name" value="Thioredoxin-like"/>
    <property type="match status" value="1"/>
</dbReference>
<evidence type="ECO:0000256" key="5">
    <source>
        <dbReference type="ARBA" id="ARBA00023284"/>
    </source>
</evidence>
<keyword evidence="4" id="KW-1015">Disulfide bond</keyword>
<dbReference type="EMBL" id="BMPI01000017">
    <property type="protein sequence ID" value="GGM33701.1"/>
    <property type="molecule type" value="Genomic_DNA"/>
</dbReference>
<keyword evidence="10" id="KW-1185">Reference proteome</keyword>
<comment type="subcellular location">
    <subcellularLocation>
        <location evidence="1">Cell envelope</location>
    </subcellularLocation>
</comment>
<feature type="compositionally biased region" description="Low complexity" evidence="6">
    <location>
        <begin position="45"/>
        <end position="56"/>
    </location>
</feature>
<accession>A0A917TQQ8</accession>
<dbReference type="InterPro" id="IPR017937">
    <property type="entry name" value="Thioredoxin_CS"/>
</dbReference>
<sequence>MTRRPAAATVLLVAALLALAGCTAATPSPDPAPTAVPSGPRCIEPAASPAASAAPSKGPALPAMALQCFEGGRWTPVSDLGGAPTIVNLWASWCEPCKTELPAVQRVATVGAGKVRVVGIVTKDRHEWAKSVIERQQLTFPMLEDPDQHFAVAVSPLVGKALINLPVTLFVTADGRIAHAYQGPALDEAELRELTQQYLGVAVPS</sequence>
<dbReference type="Pfam" id="PF00578">
    <property type="entry name" value="AhpC-TSA"/>
    <property type="match status" value="1"/>
</dbReference>
<proteinExistence type="predicted"/>
<feature type="signal peptide" evidence="7">
    <location>
        <begin position="1"/>
        <end position="20"/>
    </location>
</feature>
<evidence type="ECO:0000256" key="3">
    <source>
        <dbReference type="ARBA" id="ARBA00022968"/>
    </source>
</evidence>
<dbReference type="AlphaFoldDB" id="A0A917TQQ8"/>
<dbReference type="Gene3D" id="3.40.30.10">
    <property type="entry name" value="Glutaredoxin"/>
    <property type="match status" value="1"/>
</dbReference>
<name>A0A917TQQ8_9ACTN</name>
<dbReference type="Proteomes" id="UP000642070">
    <property type="component" value="Unassembled WGS sequence"/>
</dbReference>
<dbReference type="PROSITE" id="PS51257">
    <property type="entry name" value="PROKAR_LIPOPROTEIN"/>
    <property type="match status" value="1"/>
</dbReference>
<dbReference type="InterPro" id="IPR000866">
    <property type="entry name" value="AhpC/TSA"/>
</dbReference>
<feature type="region of interest" description="Disordered" evidence="6">
    <location>
        <begin position="27"/>
        <end position="56"/>
    </location>
</feature>
<protein>
    <recommendedName>
        <fullName evidence="8">Thioredoxin domain-containing protein</fullName>
    </recommendedName>
</protein>